<sequence length="495" mass="56808">MDADVDSAARADPDLDSGRLAPINEDNDEELAESIERDDEPSLPDHHVQKLIWQETNRHYNLVYDFFDDETTSAQVDDEATRAQDVAQFFTNLNRKIRLANIRQGVASSSGCINAQLIIEAVRLWKLRLSKASGWRPEKLMAVFDNTYKLINAYNKKFYLPEGWNINPLALESMLSPSNMRTLFEMAASNTYKRGPPAAHHDPTEANLTEFQRLEARAQNEQRAISSGEVLYWWKKGTGYQTFVKYGDVDPVYRIRSGSYESFDRREVEQVLSSESRGTQKRTFRGTDGIKVQDWVWTRDQVADILGVGWKVPDDDDGEVDPLSLIVPEPGAVYPETRVIVLWNDEVTTLETRTFVRRISAGPNRNGDNIIYQKALEVEQTHGNNRPWLSEDESDEESDTASQASETPEDNPPERRTKQHSQPRQTRQSTPLTSRAPKYGRGHSTNMRRGESEKTPRYRQSSYQARDLRRDIEKLTRQLAQLEDGSRKPRRGTRR</sequence>
<gene>
    <name evidence="2" type="ORF">PEGY_LOCUS6747</name>
</gene>
<feature type="compositionally biased region" description="Acidic residues" evidence="1">
    <location>
        <begin position="25"/>
        <end position="42"/>
    </location>
</feature>
<feature type="region of interest" description="Disordered" evidence="1">
    <location>
        <begin position="382"/>
        <end position="495"/>
    </location>
</feature>
<organism evidence="2 3">
    <name type="scientific">Penicillium egyptiacum</name>
    <dbReference type="NCBI Taxonomy" id="1303716"/>
    <lineage>
        <taxon>Eukaryota</taxon>
        <taxon>Fungi</taxon>
        <taxon>Dikarya</taxon>
        <taxon>Ascomycota</taxon>
        <taxon>Pezizomycotina</taxon>
        <taxon>Eurotiomycetes</taxon>
        <taxon>Eurotiomycetidae</taxon>
        <taxon>Eurotiales</taxon>
        <taxon>Aspergillaceae</taxon>
        <taxon>Penicillium</taxon>
    </lineage>
</organism>
<proteinExistence type="predicted"/>
<evidence type="ECO:0000313" key="3">
    <source>
        <dbReference type="Proteomes" id="UP001154252"/>
    </source>
</evidence>
<evidence type="ECO:0000256" key="1">
    <source>
        <dbReference type="SAM" id="MobiDB-lite"/>
    </source>
</evidence>
<reference evidence="2" key="1">
    <citation type="submission" date="2021-07" db="EMBL/GenBank/DDBJ databases">
        <authorList>
            <person name="Branca A.L. A."/>
        </authorList>
    </citation>
    <scope>NUCLEOTIDE SEQUENCE</scope>
</reference>
<accession>A0A9W4KEN5</accession>
<comment type="caution">
    <text evidence="2">The sequence shown here is derived from an EMBL/GenBank/DDBJ whole genome shotgun (WGS) entry which is preliminary data.</text>
</comment>
<keyword evidence="3" id="KW-1185">Reference proteome</keyword>
<feature type="compositionally biased region" description="Polar residues" evidence="1">
    <location>
        <begin position="420"/>
        <end position="433"/>
    </location>
</feature>
<dbReference type="OrthoDB" id="4369211at2759"/>
<dbReference type="AlphaFoldDB" id="A0A9W4KEN5"/>
<feature type="compositionally biased region" description="Basic and acidic residues" evidence="1">
    <location>
        <begin position="466"/>
        <end position="476"/>
    </location>
</feature>
<feature type="compositionally biased region" description="Basic and acidic residues" evidence="1">
    <location>
        <begin position="7"/>
        <end position="17"/>
    </location>
</feature>
<protein>
    <submittedName>
        <fullName evidence="2">Uncharacterized protein</fullName>
    </submittedName>
</protein>
<dbReference type="EMBL" id="CAJVRC010000875">
    <property type="protein sequence ID" value="CAG8902292.1"/>
    <property type="molecule type" value="Genomic_DNA"/>
</dbReference>
<name>A0A9W4KEN5_9EURO</name>
<evidence type="ECO:0000313" key="2">
    <source>
        <dbReference type="EMBL" id="CAG8902292.1"/>
    </source>
</evidence>
<feature type="region of interest" description="Disordered" evidence="1">
    <location>
        <begin position="1"/>
        <end position="43"/>
    </location>
</feature>
<dbReference type="Proteomes" id="UP001154252">
    <property type="component" value="Unassembled WGS sequence"/>
</dbReference>
<feature type="compositionally biased region" description="Acidic residues" evidence="1">
    <location>
        <begin position="390"/>
        <end position="399"/>
    </location>
</feature>